<dbReference type="AlphaFoldDB" id="D8RBM3"/>
<reference evidence="4 5" key="1">
    <citation type="journal article" date="2011" name="Science">
        <title>The Selaginella genome identifies genetic changes associated with the evolution of vascular plants.</title>
        <authorList>
            <person name="Banks J.A."/>
            <person name="Nishiyama T."/>
            <person name="Hasebe M."/>
            <person name="Bowman J.L."/>
            <person name="Gribskov M."/>
            <person name="dePamphilis C."/>
            <person name="Albert V.A."/>
            <person name="Aono N."/>
            <person name="Aoyama T."/>
            <person name="Ambrose B.A."/>
            <person name="Ashton N.W."/>
            <person name="Axtell M.J."/>
            <person name="Barker E."/>
            <person name="Barker M.S."/>
            <person name="Bennetzen J.L."/>
            <person name="Bonawitz N.D."/>
            <person name="Chapple C."/>
            <person name="Cheng C."/>
            <person name="Correa L.G."/>
            <person name="Dacre M."/>
            <person name="DeBarry J."/>
            <person name="Dreyer I."/>
            <person name="Elias M."/>
            <person name="Engstrom E.M."/>
            <person name="Estelle M."/>
            <person name="Feng L."/>
            <person name="Finet C."/>
            <person name="Floyd S.K."/>
            <person name="Frommer W.B."/>
            <person name="Fujita T."/>
            <person name="Gramzow L."/>
            <person name="Gutensohn M."/>
            <person name="Harholt J."/>
            <person name="Hattori M."/>
            <person name="Heyl A."/>
            <person name="Hirai T."/>
            <person name="Hiwatashi Y."/>
            <person name="Ishikawa M."/>
            <person name="Iwata M."/>
            <person name="Karol K.G."/>
            <person name="Koehler B."/>
            <person name="Kolukisaoglu U."/>
            <person name="Kubo M."/>
            <person name="Kurata T."/>
            <person name="Lalonde S."/>
            <person name="Li K."/>
            <person name="Li Y."/>
            <person name="Litt A."/>
            <person name="Lyons E."/>
            <person name="Manning G."/>
            <person name="Maruyama T."/>
            <person name="Michael T.P."/>
            <person name="Mikami K."/>
            <person name="Miyazaki S."/>
            <person name="Morinaga S."/>
            <person name="Murata T."/>
            <person name="Mueller-Roeber B."/>
            <person name="Nelson D.R."/>
            <person name="Obara M."/>
            <person name="Oguri Y."/>
            <person name="Olmstead R.G."/>
            <person name="Onodera N."/>
            <person name="Petersen B.L."/>
            <person name="Pils B."/>
            <person name="Prigge M."/>
            <person name="Rensing S.A."/>
            <person name="Riano-Pachon D.M."/>
            <person name="Roberts A.W."/>
            <person name="Sato Y."/>
            <person name="Scheller H.V."/>
            <person name="Schulz B."/>
            <person name="Schulz C."/>
            <person name="Shakirov E.V."/>
            <person name="Shibagaki N."/>
            <person name="Shinohara N."/>
            <person name="Shippen D.E."/>
            <person name="Soerensen I."/>
            <person name="Sotooka R."/>
            <person name="Sugimoto N."/>
            <person name="Sugita M."/>
            <person name="Sumikawa N."/>
            <person name="Tanurdzic M."/>
            <person name="Theissen G."/>
            <person name="Ulvskov P."/>
            <person name="Wakazuki S."/>
            <person name="Weng J.K."/>
            <person name="Willats W.W."/>
            <person name="Wipf D."/>
            <person name="Wolf P.G."/>
            <person name="Yang L."/>
            <person name="Zimmer A.D."/>
            <person name="Zhu Q."/>
            <person name="Mitros T."/>
            <person name="Hellsten U."/>
            <person name="Loque D."/>
            <person name="Otillar R."/>
            <person name="Salamov A."/>
            <person name="Schmutz J."/>
            <person name="Shapiro H."/>
            <person name="Lindquist E."/>
            <person name="Lucas S."/>
            <person name="Rokhsar D."/>
            <person name="Grigoriev I.V."/>
        </authorList>
    </citation>
    <scope>NUCLEOTIDE SEQUENCE [LARGE SCALE GENOMIC DNA]</scope>
</reference>
<name>D8RBM3_SELML</name>
<feature type="region of interest" description="Disordered" evidence="3">
    <location>
        <begin position="289"/>
        <end position="328"/>
    </location>
</feature>
<dbReference type="Gene3D" id="6.10.280.150">
    <property type="match status" value="1"/>
</dbReference>
<feature type="compositionally biased region" description="Low complexity" evidence="3">
    <location>
        <begin position="305"/>
        <end position="314"/>
    </location>
</feature>
<feature type="region of interest" description="Disordered" evidence="3">
    <location>
        <begin position="356"/>
        <end position="377"/>
    </location>
</feature>
<keyword evidence="5" id="KW-1185">Reference proteome</keyword>
<dbReference type="EMBL" id="GL377575">
    <property type="protein sequence ID" value="EFJ30819.1"/>
    <property type="molecule type" value="Genomic_DNA"/>
</dbReference>
<dbReference type="KEGG" id="smo:SELMODRAFT_440421"/>
<keyword evidence="2" id="KW-0009">Actin-binding</keyword>
<dbReference type="GO" id="GO:0005856">
    <property type="term" value="C:cytoskeleton"/>
    <property type="evidence" value="ECO:0007669"/>
    <property type="project" value="UniProtKB-SubCell"/>
</dbReference>
<dbReference type="GO" id="GO:0030036">
    <property type="term" value="P:actin cytoskeleton organization"/>
    <property type="evidence" value="ECO:0000318"/>
    <property type="project" value="GO_Central"/>
</dbReference>
<dbReference type="GO" id="GO:2000601">
    <property type="term" value="P:positive regulation of Arp2/3 complex-mediated actin nucleation"/>
    <property type="evidence" value="ECO:0000318"/>
    <property type="project" value="GO_Central"/>
</dbReference>
<gene>
    <name evidence="4" type="ORF">SELMODRAFT_440421</name>
</gene>
<dbReference type="InParanoid" id="D8RBM3"/>
<organism evidence="5">
    <name type="scientific">Selaginella moellendorffii</name>
    <name type="common">Spikemoss</name>
    <dbReference type="NCBI Taxonomy" id="88036"/>
    <lineage>
        <taxon>Eukaryota</taxon>
        <taxon>Viridiplantae</taxon>
        <taxon>Streptophyta</taxon>
        <taxon>Embryophyta</taxon>
        <taxon>Tracheophyta</taxon>
        <taxon>Lycopodiopsida</taxon>
        <taxon>Selaginellales</taxon>
        <taxon>Selaginellaceae</taxon>
        <taxon>Selaginella</taxon>
    </lineage>
</organism>
<feature type="region of interest" description="Disordered" evidence="3">
    <location>
        <begin position="408"/>
        <end position="466"/>
    </location>
</feature>
<comment type="function">
    <text evidence="2">Involved in regulation of actin and microtubule organization. Part of a WAVE complex that activates the Arp2/3 complex.</text>
</comment>
<keyword evidence="2" id="KW-0963">Cytoplasm</keyword>
<dbReference type="eggNOG" id="ENOG502QTI6">
    <property type="taxonomic scope" value="Eukaryota"/>
</dbReference>
<dbReference type="HOGENOM" id="CLU_407363_0_0_1"/>
<comment type="subcellular location">
    <subcellularLocation>
        <location evidence="2">Cytoplasm</location>
        <location evidence="2">Cytoskeleton</location>
    </subcellularLocation>
</comment>
<evidence type="ECO:0000256" key="3">
    <source>
        <dbReference type="SAM" id="MobiDB-lite"/>
    </source>
</evidence>
<accession>D8RBM3</accession>
<dbReference type="PANTHER" id="PTHR12902:SF1">
    <property type="entry name" value="WISKOTT-ALDRICH SYNDROME PROTEIN FAMILY MEMBER"/>
    <property type="match status" value="1"/>
</dbReference>
<evidence type="ECO:0000256" key="2">
    <source>
        <dbReference type="RuleBase" id="RU367034"/>
    </source>
</evidence>
<evidence type="ECO:0000313" key="4">
    <source>
        <dbReference type="EMBL" id="EFJ30819.1"/>
    </source>
</evidence>
<proteinExistence type="inferred from homology"/>
<dbReference type="GO" id="GO:0071933">
    <property type="term" value="F:Arp2/3 complex binding"/>
    <property type="evidence" value="ECO:0000318"/>
    <property type="project" value="GO_Central"/>
</dbReference>
<protein>
    <recommendedName>
        <fullName evidence="2">Protein SCAR</fullName>
    </recommendedName>
    <alternativeName>
        <fullName evidence="2">Protein WAVE</fullName>
    </alternativeName>
</protein>
<dbReference type="PANTHER" id="PTHR12902">
    <property type="entry name" value="WASP-1"/>
    <property type="match status" value="1"/>
</dbReference>
<evidence type="ECO:0000256" key="1">
    <source>
        <dbReference type="ARBA" id="ARBA00006993"/>
    </source>
</evidence>
<keyword evidence="2" id="KW-0206">Cytoskeleton</keyword>
<dbReference type="Proteomes" id="UP000001514">
    <property type="component" value="Unassembled WGS sequence"/>
</dbReference>
<dbReference type="InterPro" id="IPR028288">
    <property type="entry name" value="SCAR/WAVE_fam"/>
</dbReference>
<dbReference type="Gene3D" id="1.20.5.340">
    <property type="match status" value="1"/>
</dbReference>
<evidence type="ECO:0000313" key="5">
    <source>
        <dbReference type="Proteomes" id="UP000001514"/>
    </source>
</evidence>
<dbReference type="GO" id="GO:0034237">
    <property type="term" value="F:protein kinase A regulatory subunit binding"/>
    <property type="evidence" value="ECO:0000318"/>
    <property type="project" value="GO_Central"/>
</dbReference>
<feature type="compositionally biased region" description="Low complexity" evidence="3">
    <location>
        <begin position="411"/>
        <end position="425"/>
    </location>
</feature>
<feature type="compositionally biased region" description="Pro residues" evidence="3">
    <location>
        <begin position="426"/>
        <end position="435"/>
    </location>
</feature>
<sequence>MPLARYELQSEYRFANPELYKAVPKNDAEALFESITMAALAGIVRQLGEVAELAAEIFNDLHQEVVALSSRGKQIARRVERLEAELPTLEETVYCESDQLSYAFTEGFQWHPTIFVKQNHFSQPELPRFLQQSYDDCREPPRFFLLDNFDVAGAGATLRRYTDPSFFRIKWANSELLKAERLQTGRRVRERGKKRETSGVHDTRQSITPEAKLSFIEASKFIHSVDAFLDPYLADDTDTELRALKVETLRISAKEIEENSLLQKRTRHTTSATDSDFVDGAEHFVDALTSIEPDAEIENEKARCSTSSRTSSGSNQEAAFPVKQEARATPPKDFIQEDLPQRSPFNVQGATELSFYSSTSPSEISSPSASPSLSDLSEESYSSQQIFSVLDSPVVGIGRNATKEREVWTVPFRPSSPSEAASFPDEAPPPPPLPPSKWRVAKTLVPGDVSSSPAPENLKDQGAPVGHQHHDILMDSIVSHDKDTLRKVTSDPRAKSFGSREVLLEQIRSRSFNLKHAAQQEKEKTETPCPATSSVNVATILEKASAIRQESKLERPFQRKKVLLALTQYEDPGLLLLISVAQGVACTKGVFRRIYLDCPTFVSYDQCQNCCTATARCTTGTWCPLFSLTDTLVKCGGVVIVDCCDNCCTIKYTNCALLNKNNRTIVCKGIGFEST</sequence>
<dbReference type="Gramene" id="EFJ30819">
    <property type="protein sequence ID" value="EFJ30819"/>
    <property type="gene ID" value="SELMODRAFT_440421"/>
</dbReference>
<dbReference type="GO" id="GO:0003779">
    <property type="term" value="F:actin binding"/>
    <property type="evidence" value="ECO:0007669"/>
    <property type="project" value="UniProtKB-UniRule"/>
</dbReference>
<comment type="similarity">
    <text evidence="1 2">Belongs to the SCAR/WAVE family.</text>
</comment>